<dbReference type="EMBL" id="JADEWL010000013">
    <property type="protein sequence ID" value="MBE9212364.1"/>
    <property type="molecule type" value="Genomic_DNA"/>
</dbReference>
<proteinExistence type="predicted"/>
<sequence>MNPVNYIQMSDQQLKKYLVKHRNDQAVLQVYLNRRHQRSNRVIATVNDSNFEDKILTAIREQINENPGEMKPEDN</sequence>
<dbReference type="Pfam" id="PF21826">
    <property type="entry name" value="DUF6887"/>
    <property type="match status" value="1"/>
</dbReference>
<keyword evidence="2" id="KW-1185">Reference proteome</keyword>
<dbReference type="InterPro" id="IPR054053">
    <property type="entry name" value="DUF6887"/>
</dbReference>
<dbReference type="RefSeq" id="WP_193918225.1">
    <property type="nucleotide sequence ID" value="NZ_JADEWL010000013.1"/>
</dbReference>
<protein>
    <submittedName>
        <fullName evidence="1">Uncharacterized protein</fullName>
    </submittedName>
</protein>
<organism evidence="1 2">
    <name type="scientific">Plectonema cf. radiosum LEGE 06105</name>
    <dbReference type="NCBI Taxonomy" id="945769"/>
    <lineage>
        <taxon>Bacteria</taxon>
        <taxon>Bacillati</taxon>
        <taxon>Cyanobacteriota</taxon>
        <taxon>Cyanophyceae</taxon>
        <taxon>Oscillatoriophycideae</taxon>
        <taxon>Oscillatoriales</taxon>
        <taxon>Microcoleaceae</taxon>
        <taxon>Plectonema</taxon>
    </lineage>
</organism>
<dbReference type="AlphaFoldDB" id="A0A8J7F4S0"/>
<comment type="caution">
    <text evidence="1">The sequence shown here is derived from an EMBL/GenBank/DDBJ whole genome shotgun (WGS) entry which is preliminary data.</text>
</comment>
<accession>A0A8J7F4S0</accession>
<gene>
    <name evidence="1" type="ORF">IQ247_06515</name>
</gene>
<name>A0A8J7F4S0_9CYAN</name>
<evidence type="ECO:0000313" key="2">
    <source>
        <dbReference type="Proteomes" id="UP000620559"/>
    </source>
</evidence>
<evidence type="ECO:0000313" key="1">
    <source>
        <dbReference type="EMBL" id="MBE9212364.1"/>
    </source>
</evidence>
<dbReference type="Proteomes" id="UP000620559">
    <property type="component" value="Unassembled WGS sequence"/>
</dbReference>
<reference evidence="1" key="1">
    <citation type="submission" date="2020-10" db="EMBL/GenBank/DDBJ databases">
        <authorList>
            <person name="Castelo-Branco R."/>
            <person name="Eusebio N."/>
            <person name="Adriana R."/>
            <person name="Vieira A."/>
            <person name="Brugerolle De Fraissinette N."/>
            <person name="Rezende De Castro R."/>
            <person name="Schneider M.P."/>
            <person name="Vasconcelos V."/>
            <person name="Leao P.N."/>
        </authorList>
    </citation>
    <scope>NUCLEOTIDE SEQUENCE</scope>
    <source>
        <strain evidence="1">LEGE 06105</strain>
    </source>
</reference>